<organism evidence="1 2">
    <name type="scientific">Apophysomyces ossiformis</name>
    <dbReference type="NCBI Taxonomy" id="679940"/>
    <lineage>
        <taxon>Eukaryota</taxon>
        <taxon>Fungi</taxon>
        <taxon>Fungi incertae sedis</taxon>
        <taxon>Mucoromycota</taxon>
        <taxon>Mucoromycotina</taxon>
        <taxon>Mucoromycetes</taxon>
        <taxon>Mucorales</taxon>
        <taxon>Mucorineae</taxon>
        <taxon>Mucoraceae</taxon>
        <taxon>Apophysomyces</taxon>
    </lineage>
</organism>
<reference evidence="1" key="1">
    <citation type="submission" date="2020-01" db="EMBL/GenBank/DDBJ databases">
        <title>Genome Sequencing of Three Apophysomyces-Like Fungal Strains Confirms a Novel Fungal Genus in the Mucoromycota with divergent Burkholderia-like Endosymbiotic Bacteria.</title>
        <authorList>
            <person name="Stajich J.E."/>
            <person name="Macias A.M."/>
            <person name="Carter-House D."/>
            <person name="Lovett B."/>
            <person name="Kasson L.R."/>
            <person name="Berry K."/>
            <person name="Grigoriev I."/>
            <person name="Chang Y."/>
            <person name="Spatafora J."/>
            <person name="Kasson M.T."/>
        </authorList>
    </citation>
    <scope>NUCLEOTIDE SEQUENCE</scope>
    <source>
        <strain evidence="1">NRRL A-21654</strain>
    </source>
</reference>
<proteinExistence type="predicted"/>
<sequence>MTTCSRICVQEAEGLFTGRDSALRVSDNAALILEKIAPSQHSFVLATMNKLLPYRNMNGVKFDYMPKNYAKTQRLARVERSELEINALNRYSLPNTDFSLMLYDVSVVYGGLMFKPCGLQAWEDAGLLLADILYPDYWRSWSAYRNEWDAYDKAVRNITSVPNQVVEFVKISTVFNSCTYAIEQWSDNVGYPSGMRDVANALVYKSFESAGYGIAAIYAYVRNIHFTTEKLVFAGWLVILPHDMLDYARDCYEENYTSSCMILHGLNEDGFSLGCAVLFAVWNSLDYFDDETAGLFRHCISTSLAGSLSIPRYNGKEQLVNCTSRGEWSMNVKQTAINLIKHMTGVSICWPENVAVTTTSDSTYTDYHRMAIDCLYESTPEDVANLCIKWANEIINSTLIRDRIVTYVKRVKTQPGTWA</sequence>
<comment type="caution">
    <text evidence="1">The sequence shown here is derived from an EMBL/GenBank/DDBJ whole genome shotgun (WGS) entry which is preliminary data.</text>
</comment>
<dbReference type="AlphaFoldDB" id="A0A8H7BKD6"/>
<evidence type="ECO:0000313" key="2">
    <source>
        <dbReference type="Proteomes" id="UP000605846"/>
    </source>
</evidence>
<accession>A0A8H7BKD6</accession>
<name>A0A8H7BKD6_9FUNG</name>
<dbReference type="EMBL" id="JABAYA010000131">
    <property type="protein sequence ID" value="KAF7724042.1"/>
    <property type="molecule type" value="Genomic_DNA"/>
</dbReference>
<dbReference type="Proteomes" id="UP000605846">
    <property type="component" value="Unassembled WGS sequence"/>
</dbReference>
<protein>
    <submittedName>
        <fullName evidence="1">Uncharacterized protein</fullName>
    </submittedName>
</protein>
<evidence type="ECO:0000313" key="1">
    <source>
        <dbReference type="EMBL" id="KAF7724042.1"/>
    </source>
</evidence>
<keyword evidence="2" id="KW-1185">Reference proteome</keyword>
<gene>
    <name evidence="1" type="ORF">EC973_001418</name>
</gene>
<dbReference type="OrthoDB" id="2354575at2759"/>